<accession>A0AAX3J3S5</accession>
<reference evidence="2 3" key="1">
    <citation type="submission" date="2019-10" db="EMBL/GenBank/DDBJ databases">
        <authorList>
            <person name="Karimi E."/>
        </authorList>
    </citation>
    <scope>NUCLEOTIDE SEQUENCE [LARGE SCALE GENOMIC DNA]</scope>
    <source>
        <strain evidence="2">Pantoea sp. 111</strain>
    </source>
</reference>
<dbReference type="GO" id="GO:0003677">
    <property type="term" value="F:DNA binding"/>
    <property type="evidence" value="ECO:0007669"/>
    <property type="project" value="InterPro"/>
</dbReference>
<dbReference type="AlphaFoldDB" id="A0AAX3J3S5"/>
<dbReference type="SUPFAM" id="SSF47413">
    <property type="entry name" value="lambda repressor-like DNA-binding domains"/>
    <property type="match status" value="1"/>
</dbReference>
<evidence type="ECO:0000259" key="1">
    <source>
        <dbReference type="PROSITE" id="PS50943"/>
    </source>
</evidence>
<dbReference type="CDD" id="cd00093">
    <property type="entry name" value="HTH_XRE"/>
    <property type="match status" value="1"/>
</dbReference>
<sequence length="191" mass="21791">MKPISGIRRANLIYLLETRFEGNQTQMAKALGSLPNLISRWTRDKPMGSAAARNIERVLKLEDYWLDNDRDNVPLVAQDVEISDVVSHNLRVWMDKSEDLKTQGKVHRASGVNQSTVGRVLNKEIDPTISTVNSIAKAFGRNGYELMIPNSDPRQIQYDRDRYEKLDPADKEKITSFIEFVLSQAQKESDQ</sequence>
<dbReference type="PROSITE" id="PS50943">
    <property type="entry name" value="HTH_CROC1"/>
    <property type="match status" value="1"/>
</dbReference>
<dbReference type="RefSeq" id="WP_159223330.1">
    <property type="nucleotide sequence ID" value="NZ_LR733469.1"/>
</dbReference>
<organism evidence="2 3">
    <name type="scientific">Pantoea brenneri</name>
    <dbReference type="NCBI Taxonomy" id="472694"/>
    <lineage>
        <taxon>Bacteria</taxon>
        <taxon>Pseudomonadati</taxon>
        <taxon>Pseudomonadota</taxon>
        <taxon>Gammaproteobacteria</taxon>
        <taxon>Enterobacterales</taxon>
        <taxon>Erwiniaceae</taxon>
        <taxon>Pantoea</taxon>
    </lineage>
</organism>
<evidence type="ECO:0000313" key="3">
    <source>
        <dbReference type="Proteomes" id="UP000433737"/>
    </source>
</evidence>
<comment type="caution">
    <text evidence="2">The sequence shown here is derived from an EMBL/GenBank/DDBJ whole genome shotgun (WGS) entry which is preliminary data.</text>
</comment>
<dbReference type="EMBL" id="CABWMH010000007">
    <property type="protein sequence ID" value="VXB51310.1"/>
    <property type="molecule type" value="Genomic_DNA"/>
</dbReference>
<dbReference type="Gene3D" id="1.10.260.40">
    <property type="entry name" value="lambda repressor-like DNA-binding domains"/>
    <property type="match status" value="1"/>
</dbReference>
<gene>
    <name evidence="2" type="ORF">PANT111_150118</name>
</gene>
<dbReference type="SMART" id="SM00530">
    <property type="entry name" value="HTH_XRE"/>
    <property type="match status" value="2"/>
</dbReference>
<dbReference type="InterPro" id="IPR001387">
    <property type="entry name" value="Cro/C1-type_HTH"/>
</dbReference>
<dbReference type="Proteomes" id="UP000433737">
    <property type="component" value="Unassembled WGS sequence"/>
</dbReference>
<protein>
    <submittedName>
        <fullName evidence="2">Transcriptional repressor from phage origin</fullName>
    </submittedName>
</protein>
<evidence type="ECO:0000313" key="2">
    <source>
        <dbReference type="EMBL" id="VXB51310.1"/>
    </source>
</evidence>
<name>A0AAX3J3S5_9GAMM</name>
<feature type="domain" description="HTH cro/C1-type" evidence="1">
    <location>
        <begin position="108"/>
        <end position="146"/>
    </location>
</feature>
<proteinExistence type="predicted"/>
<dbReference type="InterPro" id="IPR010982">
    <property type="entry name" value="Lambda_DNA-bd_dom_sf"/>
</dbReference>